<name>A0ABR3NJZ2_9TELE</name>
<sequence>MAELSRPPISWHTELPADYRVSPSFHVSLLKPFYRDADPEAESQEPPPPLDIDGTPAYKVNVLSLSAPPQFLLDLRLKPTTRHVHRSRLSERVLWLPGSQRVKTPDDSIRRYNMVLEKITKDHISKSEANTRLGVDRNTVVSQAPNAELAATKVF</sequence>
<evidence type="ECO:0000313" key="1">
    <source>
        <dbReference type="EMBL" id="KAL1277305.1"/>
    </source>
</evidence>
<accession>A0ABR3NJZ2</accession>
<keyword evidence="2" id="KW-1185">Reference proteome</keyword>
<dbReference type="InterPro" id="IPR031591">
    <property type="entry name" value="CCDC106"/>
</dbReference>
<organism evidence="1 2">
    <name type="scientific">Cirrhinus molitorella</name>
    <name type="common">mud carp</name>
    <dbReference type="NCBI Taxonomy" id="172907"/>
    <lineage>
        <taxon>Eukaryota</taxon>
        <taxon>Metazoa</taxon>
        <taxon>Chordata</taxon>
        <taxon>Craniata</taxon>
        <taxon>Vertebrata</taxon>
        <taxon>Euteleostomi</taxon>
        <taxon>Actinopterygii</taxon>
        <taxon>Neopterygii</taxon>
        <taxon>Teleostei</taxon>
        <taxon>Ostariophysi</taxon>
        <taxon>Cypriniformes</taxon>
        <taxon>Cyprinidae</taxon>
        <taxon>Labeoninae</taxon>
        <taxon>Labeonini</taxon>
        <taxon>Cirrhinus</taxon>
    </lineage>
</organism>
<proteinExistence type="predicted"/>
<dbReference type="EMBL" id="JAYMGO010000003">
    <property type="protein sequence ID" value="KAL1277305.1"/>
    <property type="molecule type" value="Genomic_DNA"/>
</dbReference>
<protein>
    <submittedName>
        <fullName evidence="1">Uncharacterized protein</fullName>
    </submittedName>
</protein>
<gene>
    <name evidence="1" type="ORF">QQF64_023978</name>
</gene>
<evidence type="ECO:0000313" key="2">
    <source>
        <dbReference type="Proteomes" id="UP001558613"/>
    </source>
</evidence>
<dbReference type="Pfam" id="PF15794">
    <property type="entry name" value="CCDC106"/>
    <property type="match status" value="1"/>
</dbReference>
<dbReference type="Proteomes" id="UP001558613">
    <property type="component" value="Unassembled WGS sequence"/>
</dbReference>
<comment type="caution">
    <text evidence="1">The sequence shown here is derived from an EMBL/GenBank/DDBJ whole genome shotgun (WGS) entry which is preliminary data.</text>
</comment>
<reference evidence="1 2" key="1">
    <citation type="submission" date="2023-09" db="EMBL/GenBank/DDBJ databases">
        <authorList>
            <person name="Wang M."/>
        </authorList>
    </citation>
    <scope>NUCLEOTIDE SEQUENCE [LARGE SCALE GENOMIC DNA]</scope>
    <source>
        <strain evidence="1">GT-2023</strain>
        <tissue evidence="1">Liver</tissue>
    </source>
</reference>